<dbReference type="Proteomes" id="UP000006238">
    <property type="component" value="Unassembled WGS sequence"/>
</dbReference>
<keyword evidence="3" id="KW-0547">Nucleotide-binding</keyword>
<dbReference type="RefSeq" id="WP_005602388.1">
    <property type="nucleotide sequence ID" value="NZ_GG663522.1"/>
</dbReference>
<dbReference type="AlphaFoldDB" id="D4RZ20"/>
<dbReference type="Pfam" id="PF00005">
    <property type="entry name" value="ABC_tran"/>
    <property type="match status" value="1"/>
</dbReference>
<keyword evidence="2" id="KW-0813">Transport</keyword>
<accession>D4RZ20</accession>
<reference evidence="6 7" key="1">
    <citation type="submission" date="2010-02" db="EMBL/GenBank/DDBJ databases">
        <authorList>
            <person name="Weinstock G."/>
            <person name="Sodergren E."/>
            <person name="Clifton S."/>
            <person name="Fulton L."/>
            <person name="Fulton B."/>
            <person name="Courtney L."/>
            <person name="Fronick C."/>
            <person name="Harrison M."/>
            <person name="Strong C."/>
            <person name="Farmer C."/>
            <person name="Delahaunty K."/>
            <person name="Markovic C."/>
            <person name="Hall O."/>
            <person name="Minx P."/>
            <person name="Tomlinson C."/>
            <person name="Mitreva M."/>
            <person name="Nelson J."/>
            <person name="Hou S."/>
            <person name="Wollam A."/>
            <person name="Pepin K.H."/>
            <person name="Johnson M."/>
            <person name="Bhonagiri V."/>
            <person name="Zhang X."/>
            <person name="Suruliraj S."/>
            <person name="Warren W."/>
            <person name="Chinwalla A."/>
            <person name="Mardis E.R."/>
            <person name="Wilson R.K."/>
        </authorList>
    </citation>
    <scope>NUCLEOTIDE SEQUENCE [LARGE SCALE GENOMIC DNA]</scope>
    <source>
        <strain evidence="6 7">DSM 2876</strain>
    </source>
</reference>
<keyword evidence="4 6" id="KW-0067">ATP-binding</keyword>
<dbReference type="PANTHER" id="PTHR42711">
    <property type="entry name" value="ABC TRANSPORTER ATP-BINDING PROTEIN"/>
    <property type="match status" value="1"/>
</dbReference>
<evidence type="ECO:0000259" key="5">
    <source>
        <dbReference type="PROSITE" id="PS50893"/>
    </source>
</evidence>
<name>D4RZ20_9FIRM</name>
<dbReference type="PROSITE" id="PS50893">
    <property type="entry name" value="ABC_TRANSPORTER_2"/>
    <property type="match status" value="1"/>
</dbReference>
<comment type="similarity">
    <text evidence="1">Belongs to the ABC transporter superfamily.</text>
</comment>
<proteinExistence type="inferred from homology"/>
<dbReference type="PANTHER" id="PTHR42711:SF5">
    <property type="entry name" value="ABC TRANSPORTER ATP-BINDING PROTEIN NATA"/>
    <property type="match status" value="1"/>
</dbReference>
<keyword evidence="7" id="KW-1185">Reference proteome</keyword>
<protein>
    <submittedName>
        <fullName evidence="6">ABC transporter, ATP-binding protein</fullName>
    </submittedName>
</protein>
<evidence type="ECO:0000313" key="6">
    <source>
        <dbReference type="EMBL" id="EFF68721.1"/>
    </source>
</evidence>
<feature type="domain" description="ABC transporter" evidence="5">
    <location>
        <begin position="2"/>
        <end position="246"/>
    </location>
</feature>
<comment type="caution">
    <text evidence="6">The sequence shown here is derived from an EMBL/GenBank/DDBJ whole genome shotgun (WGS) entry which is preliminary data.</text>
</comment>
<dbReference type="SUPFAM" id="SSF52540">
    <property type="entry name" value="P-loop containing nucleoside triphosphate hydrolases"/>
    <property type="match status" value="1"/>
</dbReference>
<evidence type="ECO:0000256" key="1">
    <source>
        <dbReference type="ARBA" id="ARBA00005417"/>
    </source>
</evidence>
<organism evidence="6 7">
    <name type="scientific">Eshraghiella crossota DSM 2876</name>
    <dbReference type="NCBI Taxonomy" id="511680"/>
    <lineage>
        <taxon>Bacteria</taxon>
        <taxon>Bacillati</taxon>
        <taxon>Bacillota</taxon>
        <taxon>Clostridia</taxon>
        <taxon>Lachnospirales</taxon>
        <taxon>Lachnospiraceae</taxon>
        <taxon>Eshraghiella</taxon>
    </lineage>
</organism>
<dbReference type="STRING" id="45851.BHV86_03285"/>
<dbReference type="GO" id="GO:0005524">
    <property type="term" value="F:ATP binding"/>
    <property type="evidence" value="ECO:0007669"/>
    <property type="project" value="UniProtKB-KW"/>
</dbReference>
<dbReference type="GeneID" id="98918952"/>
<dbReference type="InterPro" id="IPR027417">
    <property type="entry name" value="P-loop_NTPase"/>
</dbReference>
<dbReference type="GO" id="GO:0016887">
    <property type="term" value="F:ATP hydrolysis activity"/>
    <property type="evidence" value="ECO:0007669"/>
    <property type="project" value="InterPro"/>
</dbReference>
<evidence type="ECO:0000256" key="3">
    <source>
        <dbReference type="ARBA" id="ARBA00022741"/>
    </source>
</evidence>
<dbReference type="EMBL" id="ABWN01000026">
    <property type="protein sequence ID" value="EFF68721.1"/>
    <property type="molecule type" value="Genomic_DNA"/>
</dbReference>
<evidence type="ECO:0000256" key="4">
    <source>
        <dbReference type="ARBA" id="ARBA00022840"/>
    </source>
</evidence>
<dbReference type="Gene3D" id="3.40.50.300">
    <property type="entry name" value="P-loop containing nucleotide triphosphate hydrolases"/>
    <property type="match status" value="1"/>
</dbReference>
<evidence type="ECO:0000313" key="7">
    <source>
        <dbReference type="Proteomes" id="UP000006238"/>
    </source>
</evidence>
<dbReference type="HOGENOM" id="CLU_000604_1_2_9"/>
<gene>
    <name evidence="6" type="ORF">BUTYVIB_01084</name>
</gene>
<dbReference type="InterPro" id="IPR050763">
    <property type="entry name" value="ABC_transporter_ATP-binding"/>
</dbReference>
<dbReference type="InterPro" id="IPR003593">
    <property type="entry name" value="AAA+_ATPase"/>
</dbReference>
<dbReference type="SMART" id="SM00382">
    <property type="entry name" value="AAA"/>
    <property type="match status" value="1"/>
</dbReference>
<dbReference type="InterPro" id="IPR003439">
    <property type="entry name" value="ABC_transporter-like_ATP-bd"/>
</dbReference>
<dbReference type="eggNOG" id="COG1131">
    <property type="taxonomic scope" value="Bacteria"/>
</dbReference>
<sequence>MIEINNLTKIYRLGSRQMRKEKVTTSTRVAVSDVSLRAEKGEIFGLLGSNGAGKTTTLRCIATLLKPTEGTVLVDGFDTVKDADKVREKIGFLTNDIKLDPQFSVDYLFDFFGKLHNMKDDDIRTRKSELFNYFGIEEFKTKKIEELSTGMKQKAAIAVSLAHDPDIIIFDEPTSGLDIITARLVTDYLKKLRNEGKLIVISTHIMSEAEALCDRIAIIIDGKKICENTIPEILKEYNVTNLEDAFFKMYKLNHKEDK</sequence>
<evidence type="ECO:0000256" key="2">
    <source>
        <dbReference type="ARBA" id="ARBA00022448"/>
    </source>
</evidence>